<gene>
    <name evidence="2" type="ORF">VA602_18390</name>
</gene>
<protein>
    <submittedName>
        <fullName evidence="2">Uncharacterized protein</fullName>
    </submittedName>
</protein>
<keyword evidence="1" id="KW-0812">Transmembrane</keyword>
<evidence type="ECO:0000256" key="1">
    <source>
        <dbReference type="SAM" id="Phobius"/>
    </source>
</evidence>
<comment type="caution">
    <text evidence="2">The sequence shown here is derived from an EMBL/GenBank/DDBJ whole genome shotgun (WGS) entry which is preliminary data.</text>
</comment>
<evidence type="ECO:0000313" key="3">
    <source>
        <dbReference type="Proteomes" id="UP001302573"/>
    </source>
</evidence>
<organism evidence="2 3">
    <name type="scientific">Pseudomonas machongensis</name>
    <dbReference type="NCBI Taxonomy" id="3110229"/>
    <lineage>
        <taxon>Bacteria</taxon>
        <taxon>Pseudomonadati</taxon>
        <taxon>Pseudomonadota</taxon>
        <taxon>Gammaproteobacteria</taxon>
        <taxon>Pseudomonadales</taxon>
        <taxon>Pseudomonadaceae</taxon>
        <taxon>Pseudomonas</taxon>
    </lineage>
</organism>
<proteinExistence type="predicted"/>
<dbReference type="EMBL" id="JAYFUI010000186">
    <property type="protein sequence ID" value="MEA5673291.1"/>
    <property type="molecule type" value="Genomic_DNA"/>
</dbReference>
<dbReference type="RefSeq" id="WP_153772771.1">
    <property type="nucleotide sequence ID" value="NZ_JAYFUI010000186.1"/>
</dbReference>
<feature type="transmembrane region" description="Helical" evidence="1">
    <location>
        <begin position="188"/>
        <end position="213"/>
    </location>
</feature>
<feature type="transmembrane region" description="Helical" evidence="1">
    <location>
        <begin position="225"/>
        <end position="249"/>
    </location>
</feature>
<feature type="transmembrane region" description="Helical" evidence="1">
    <location>
        <begin position="76"/>
        <end position="97"/>
    </location>
</feature>
<keyword evidence="3" id="KW-1185">Reference proteome</keyword>
<feature type="transmembrane region" description="Helical" evidence="1">
    <location>
        <begin position="118"/>
        <end position="141"/>
    </location>
</feature>
<evidence type="ECO:0000313" key="2">
    <source>
        <dbReference type="EMBL" id="MEA5673291.1"/>
    </source>
</evidence>
<feature type="transmembrane region" description="Helical" evidence="1">
    <location>
        <begin position="34"/>
        <end position="56"/>
    </location>
</feature>
<keyword evidence="1" id="KW-0472">Membrane</keyword>
<feature type="transmembrane region" description="Helical" evidence="1">
    <location>
        <begin position="256"/>
        <end position="275"/>
    </location>
</feature>
<feature type="transmembrane region" description="Helical" evidence="1">
    <location>
        <begin position="147"/>
        <end position="167"/>
    </location>
</feature>
<keyword evidence="1" id="KW-1133">Transmembrane helix</keyword>
<sequence length="412" mass="46430">MSRTSQSATPRVRRVRPTFAQVFRKNLKRVLTHWTPFTVTLVFLGTFLGSVSLYIYTRAIGRADLFMSALDSKSSLAAWMFVVVAVMFSHLIILMGSSWLYGTAVSLFGRVRWLTRHVALWLVIPLAVGYAAFIVLGFFYHRMLSPGVAMLLISAATLLAFAALFFSRSFRSLFVLAAPKNKGKADRWFLGIFLSFTLVFAVIASSLSMLLIIDTYVGRDNEAAVSFVAGFSLFTLLMSLLPSMLYFVFKGDIYRKVAAGIGGALLFFVIFLTTAKGAMSSITYSVAGSLEVRQGFSQRYVFDRQVTLADIDPLLWHSRLRHDGKVQVRAYQLFAFGDLLLLCPHSLLGAKLHQLPDYTRLCIFTRSSQVERLPPLLLPIVQREPQRAQWQEAADRQMGWEQIRGQMLQDKR</sequence>
<reference evidence="2 3" key="1">
    <citation type="submission" date="2023-12" db="EMBL/GenBank/DDBJ databases">
        <title>Pseudomonas machongensis sp. nov., isolated from wilted pepper plants (Capsicum annuum).</title>
        <authorList>
            <person name="Qiu M."/>
            <person name="Li Y."/>
            <person name="Liu Q."/>
            <person name="Zhang X."/>
            <person name="Huang Y."/>
            <person name="Guo R."/>
            <person name="Hu M."/>
            <person name="Zhou J."/>
            <person name="Zhou X."/>
        </authorList>
    </citation>
    <scope>NUCLEOTIDE SEQUENCE [LARGE SCALE GENOMIC DNA]</scope>
    <source>
        <strain evidence="2 3">MH2</strain>
    </source>
</reference>
<accession>A0ABU5VJ11</accession>
<name>A0ABU5VJ11_9PSED</name>
<dbReference type="Proteomes" id="UP001302573">
    <property type="component" value="Unassembled WGS sequence"/>
</dbReference>